<evidence type="ECO:0000259" key="4">
    <source>
        <dbReference type="Pfam" id="PF00149"/>
    </source>
</evidence>
<dbReference type="InterPro" id="IPR004843">
    <property type="entry name" value="Calcineurin-like_PHP"/>
</dbReference>
<keyword evidence="3" id="KW-0472">Membrane</keyword>
<sequence>MVARIIIPLLLAILLPQVYIDRHFLVRRLRLRWWKQMLCWLPALAMTGYCVGMACIRDFVPHNNLWIELFFILLTWIVLPVFLFTVCSCVGWLWCIMTRSHRNWGNIIGPFVSLVGVGFFFYGFTFGEAKLSVRHVHLYLDDLPKAFDGYRITQFSDFHVGTYRGWRYKILKRDIDSINAQGADMIVFTGDLQNVRPQELMAFRRELSSLKAQDGVYSVLGNHDYSLYQKGEKESVKHYNEQLTRKLQRQFGWNLLIDRNVVLHRESDSIVVVGTHNDSEAPFPHMIDIRKAMAGVDSRSFVIMLQHDPSSWDRTILPHTNARITLSGHTHAGQIKILGLRPTMLTYKEDYGLFEKDGRYLYVSAGLGGVVPIRIGAIPEIVVFTLHRNPSL</sequence>
<dbReference type="Proteomes" id="UP000664265">
    <property type="component" value="Unassembled WGS sequence"/>
</dbReference>
<evidence type="ECO:0000313" key="6">
    <source>
        <dbReference type="Proteomes" id="UP000664265"/>
    </source>
</evidence>
<gene>
    <name evidence="5" type="ORF">JHU38_03750</name>
</gene>
<keyword evidence="2" id="KW-0378">Hydrolase</keyword>
<dbReference type="InterPro" id="IPR051158">
    <property type="entry name" value="Metallophosphoesterase_sf"/>
</dbReference>
<dbReference type="EMBL" id="JAERMS010000006">
    <property type="protein sequence ID" value="MBO1362898.1"/>
    <property type="molecule type" value="Genomic_DNA"/>
</dbReference>
<organism evidence="5 6">
    <name type="scientific">Prevotella illustrans</name>
    <dbReference type="NCBI Taxonomy" id="2800387"/>
    <lineage>
        <taxon>Bacteria</taxon>
        <taxon>Pseudomonadati</taxon>
        <taxon>Bacteroidota</taxon>
        <taxon>Bacteroidia</taxon>
        <taxon>Bacteroidales</taxon>
        <taxon>Prevotellaceae</taxon>
        <taxon>Prevotella</taxon>
    </lineage>
</organism>
<evidence type="ECO:0000313" key="5">
    <source>
        <dbReference type="EMBL" id="MBO1362898.1"/>
    </source>
</evidence>
<dbReference type="Gene3D" id="3.60.21.10">
    <property type="match status" value="1"/>
</dbReference>
<evidence type="ECO:0000256" key="1">
    <source>
        <dbReference type="ARBA" id="ARBA00022723"/>
    </source>
</evidence>
<dbReference type="PANTHER" id="PTHR31302">
    <property type="entry name" value="TRANSMEMBRANE PROTEIN WITH METALLOPHOSPHOESTERASE DOMAIN-RELATED"/>
    <property type="match status" value="1"/>
</dbReference>
<accession>A0ABS3M3Z3</accession>
<dbReference type="RefSeq" id="WP_107581050.1">
    <property type="nucleotide sequence ID" value="NZ_JAERMS010000006.1"/>
</dbReference>
<name>A0ABS3M3Z3_9BACT</name>
<evidence type="ECO:0000256" key="2">
    <source>
        <dbReference type="ARBA" id="ARBA00022801"/>
    </source>
</evidence>
<protein>
    <submittedName>
        <fullName evidence="5">Metallophosphoesterase</fullName>
    </submittedName>
</protein>
<dbReference type="InterPro" id="IPR029052">
    <property type="entry name" value="Metallo-depent_PP-like"/>
</dbReference>
<keyword evidence="1" id="KW-0479">Metal-binding</keyword>
<keyword evidence="3" id="KW-1133">Transmembrane helix</keyword>
<evidence type="ECO:0000256" key="3">
    <source>
        <dbReference type="SAM" id="Phobius"/>
    </source>
</evidence>
<keyword evidence="3" id="KW-0812">Transmembrane</keyword>
<feature type="domain" description="Calcineurin-like phosphoesterase" evidence="4">
    <location>
        <begin position="151"/>
        <end position="332"/>
    </location>
</feature>
<feature type="transmembrane region" description="Helical" evidence="3">
    <location>
        <begin position="6"/>
        <end position="25"/>
    </location>
</feature>
<dbReference type="PANTHER" id="PTHR31302:SF31">
    <property type="entry name" value="PHOSPHODIESTERASE YAEI"/>
    <property type="match status" value="1"/>
</dbReference>
<reference evidence="5 6" key="1">
    <citation type="submission" date="2021-01" db="EMBL/GenBank/DDBJ databases">
        <title>Prevotella A2931 sp. nov.</title>
        <authorList>
            <person name="Buhl M."/>
            <person name="Oberhettinger P."/>
        </authorList>
    </citation>
    <scope>NUCLEOTIDE SEQUENCE [LARGE SCALE GENOMIC DNA]</scope>
    <source>
        <strain evidence="5 6">A2931</strain>
    </source>
</reference>
<dbReference type="Pfam" id="PF00149">
    <property type="entry name" value="Metallophos"/>
    <property type="match status" value="1"/>
</dbReference>
<proteinExistence type="predicted"/>
<feature type="transmembrane region" description="Helical" evidence="3">
    <location>
        <begin position="66"/>
        <end position="95"/>
    </location>
</feature>
<feature type="transmembrane region" description="Helical" evidence="3">
    <location>
        <begin position="37"/>
        <end position="60"/>
    </location>
</feature>
<dbReference type="SUPFAM" id="SSF56300">
    <property type="entry name" value="Metallo-dependent phosphatases"/>
    <property type="match status" value="1"/>
</dbReference>
<dbReference type="CDD" id="cd07385">
    <property type="entry name" value="MPP_YkuE_C"/>
    <property type="match status" value="1"/>
</dbReference>
<feature type="transmembrane region" description="Helical" evidence="3">
    <location>
        <begin position="107"/>
        <end position="124"/>
    </location>
</feature>
<keyword evidence="6" id="KW-1185">Reference proteome</keyword>
<comment type="caution">
    <text evidence="5">The sequence shown here is derived from an EMBL/GenBank/DDBJ whole genome shotgun (WGS) entry which is preliminary data.</text>
</comment>